<feature type="domain" description="ACB" evidence="6">
    <location>
        <begin position="11"/>
        <end position="100"/>
    </location>
</feature>
<dbReference type="SUPFAM" id="SSF47027">
    <property type="entry name" value="Acyl-CoA binding protein"/>
    <property type="match status" value="1"/>
</dbReference>
<sequence>MDTPGEPNVLFELRFNKATELIKTFISSYSPLVTLDRRNQLYSLYKQATLGDCRTERPPFYNAVARTRWESWRALSGLSKEQAKVRYIEKTLTILQELPTDDPRRRNIKDLTWKSPVSSSSDLSPMEKADSQDSPSVNPVRTVLSFNHDQNQPNMESTDPHSLVSASSEHSSNPSSPVVVSADSNEVEGDRLGMSLSLLGHVSQTSVTGASMSTVPYSSSHHSSSSTSSVADALLQSEMMETNYEIDDSDPALTSLPLSSAIESTLAAETERVLSSLQTQIAALNERIDLLRRDIDRANQGTVSQGTSWRGVLKSTFRHFVVNMVLLGIVFLFPYWRRMPFAPALVRRVHQ</sequence>
<feature type="compositionally biased region" description="Low complexity" evidence="4">
    <location>
        <begin position="162"/>
        <end position="182"/>
    </location>
</feature>
<evidence type="ECO:0000256" key="5">
    <source>
        <dbReference type="SAM" id="Phobius"/>
    </source>
</evidence>
<dbReference type="AlphaFoldDB" id="A0A9W8ATE7"/>
<dbReference type="PROSITE" id="PS51228">
    <property type="entry name" value="ACB_2"/>
    <property type="match status" value="1"/>
</dbReference>
<organism evidence="7 8">
    <name type="scientific">Dispira parvispora</name>
    <dbReference type="NCBI Taxonomy" id="1520584"/>
    <lineage>
        <taxon>Eukaryota</taxon>
        <taxon>Fungi</taxon>
        <taxon>Fungi incertae sedis</taxon>
        <taxon>Zoopagomycota</taxon>
        <taxon>Kickxellomycotina</taxon>
        <taxon>Dimargaritomycetes</taxon>
        <taxon>Dimargaritales</taxon>
        <taxon>Dimargaritaceae</taxon>
        <taxon>Dispira</taxon>
    </lineage>
</organism>
<dbReference type="InterPro" id="IPR014352">
    <property type="entry name" value="FERM/acyl-CoA-bd_prot_sf"/>
</dbReference>
<keyword evidence="3" id="KW-0175">Coiled coil</keyword>
<evidence type="ECO:0000256" key="4">
    <source>
        <dbReference type="SAM" id="MobiDB-lite"/>
    </source>
</evidence>
<keyword evidence="2" id="KW-0446">Lipid-binding</keyword>
<comment type="caution">
    <text evidence="7">The sequence shown here is derived from an EMBL/GenBank/DDBJ whole genome shotgun (WGS) entry which is preliminary data.</text>
</comment>
<dbReference type="Pfam" id="PF00887">
    <property type="entry name" value="ACBP"/>
    <property type="match status" value="1"/>
</dbReference>
<dbReference type="PANTHER" id="PTHR23310:SF62">
    <property type="entry name" value="ACYL-COA BINDING PROTEIN 1, ISOFORM A"/>
    <property type="match status" value="1"/>
</dbReference>
<dbReference type="InterPro" id="IPR035984">
    <property type="entry name" value="Acyl-CoA-binding_sf"/>
</dbReference>
<reference evidence="7" key="1">
    <citation type="submission" date="2022-07" db="EMBL/GenBank/DDBJ databases">
        <title>Phylogenomic reconstructions and comparative analyses of Kickxellomycotina fungi.</title>
        <authorList>
            <person name="Reynolds N.K."/>
            <person name="Stajich J.E."/>
            <person name="Barry K."/>
            <person name="Grigoriev I.V."/>
            <person name="Crous P."/>
            <person name="Smith M.E."/>
        </authorList>
    </citation>
    <scope>NUCLEOTIDE SEQUENCE</scope>
    <source>
        <strain evidence="7">RSA 1196</strain>
    </source>
</reference>
<dbReference type="EMBL" id="JANBPY010000243">
    <property type="protein sequence ID" value="KAJ1968022.1"/>
    <property type="molecule type" value="Genomic_DNA"/>
</dbReference>
<feature type="non-terminal residue" evidence="7">
    <location>
        <position position="1"/>
    </location>
</feature>
<dbReference type="GO" id="GO:0006631">
    <property type="term" value="P:fatty acid metabolic process"/>
    <property type="evidence" value="ECO:0007669"/>
    <property type="project" value="TreeGrafter"/>
</dbReference>
<keyword evidence="5" id="KW-1133">Transmembrane helix</keyword>
<feature type="region of interest" description="Disordered" evidence="4">
    <location>
        <begin position="105"/>
        <end position="182"/>
    </location>
</feature>
<dbReference type="PANTHER" id="PTHR23310">
    <property type="entry name" value="ACYL-COA-BINDING PROTEIN, ACBP"/>
    <property type="match status" value="1"/>
</dbReference>
<dbReference type="OrthoDB" id="346910at2759"/>
<dbReference type="Gene3D" id="1.20.80.10">
    <property type="match status" value="1"/>
</dbReference>
<dbReference type="InterPro" id="IPR000582">
    <property type="entry name" value="Acyl-CoA-binding_protein"/>
</dbReference>
<evidence type="ECO:0000313" key="8">
    <source>
        <dbReference type="Proteomes" id="UP001150925"/>
    </source>
</evidence>
<evidence type="ECO:0000313" key="7">
    <source>
        <dbReference type="EMBL" id="KAJ1968022.1"/>
    </source>
</evidence>
<accession>A0A9W8ATE7</accession>
<proteinExistence type="inferred from homology"/>
<feature type="compositionally biased region" description="Polar residues" evidence="4">
    <location>
        <begin position="132"/>
        <end position="157"/>
    </location>
</feature>
<keyword evidence="5" id="KW-0812">Transmembrane</keyword>
<feature type="coiled-coil region" evidence="3">
    <location>
        <begin position="267"/>
        <end position="301"/>
    </location>
</feature>
<keyword evidence="8" id="KW-1185">Reference proteome</keyword>
<evidence type="ECO:0000259" key="6">
    <source>
        <dbReference type="PROSITE" id="PS51228"/>
    </source>
</evidence>
<comment type="similarity">
    <text evidence="1">Belongs to the ACBP family.</text>
</comment>
<dbReference type="Proteomes" id="UP001150925">
    <property type="component" value="Unassembled WGS sequence"/>
</dbReference>
<evidence type="ECO:0000256" key="2">
    <source>
        <dbReference type="ARBA" id="ARBA00023121"/>
    </source>
</evidence>
<evidence type="ECO:0000256" key="3">
    <source>
        <dbReference type="SAM" id="Coils"/>
    </source>
</evidence>
<protein>
    <submittedName>
        <fullName evidence="7">Acyl-CoA binding domain containing 5</fullName>
    </submittedName>
</protein>
<feature type="transmembrane region" description="Helical" evidence="5">
    <location>
        <begin position="317"/>
        <end position="336"/>
    </location>
</feature>
<dbReference type="GO" id="GO:0000062">
    <property type="term" value="F:fatty-acyl-CoA binding"/>
    <property type="evidence" value="ECO:0007669"/>
    <property type="project" value="InterPro"/>
</dbReference>
<name>A0A9W8ATE7_9FUNG</name>
<dbReference type="PRINTS" id="PR00689">
    <property type="entry name" value="ACOABINDINGP"/>
</dbReference>
<feature type="compositionally biased region" description="Low complexity" evidence="4">
    <location>
        <begin position="115"/>
        <end position="124"/>
    </location>
</feature>
<evidence type="ECO:0000256" key="1">
    <source>
        <dbReference type="ARBA" id="ARBA00005567"/>
    </source>
</evidence>
<keyword evidence="5" id="KW-0472">Membrane</keyword>
<gene>
    <name evidence="7" type="primary">ACBD5</name>
    <name evidence="7" type="ORF">IWQ62_001496</name>
</gene>